<keyword evidence="8" id="KW-1185">Reference proteome</keyword>
<comment type="catalytic activity">
    <reaction evidence="3">
        <text>a very long-chain fatty acid + ATP + CoA = a very long-chain fatty acyl-CoA + AMP + diphosphate</text>
        <dbReference type="Rhea" id="RHEA:54536"/>
        <dbReference type="ChEBI" id="CHEBI:30616"/>
        <dbReference type="ChEBI" id="CHEBI:33019"/>
        <dbReference type="ChEBI" id="CHEBI:57287"/>
        <dbReference type="ChEBI" id="CHEBI:58950"/>
        <dbReference type="ChEBI" id="CHEBI:138261"/>
        <dbReference type="ChEBI" id="CHEBI:456215"/>
    </reaction>
    <physiologicalReaction direction="left-to-right" evidence="3">
        <dbReference type="Rhea" id="RHEA:54537"/>
    </physiologicalReaction>
</comment>
<name>A0AA36FU82_9BILA</name>
<evidence type="ECO:0000256" key="3">
    <source>
        <dbReference type="ARBA" id="ARBA00036527"/>
    </source>
</evidence>
<dbReference type="PANTHER" id="PTHR43107:SF24">
    <property type="entry name" value="AMP-BINDING DOMAIN-CONTAINING PROTEIN"/>
    <property type="match status" value="1"/>
</dbReference>
<comment type="similarity">
    <text evidence="1">Belongs to the ATP-dependent AMP-binding enzyme family.</text>
</comment>
<proteinExistence type="inferred from homology"/>
<dbReference type="Pfam" id="PF00501">
    <property type="entry name" value="AMP-binding"/>
    <property type="match status" value="1"/>
</dbReference>
<gene>
    <name evidence="7" type="ORF">MSPICULIGERA_LOCUS1418</name>
</gene>
<protein>
    <recommendedName>
        <fullName evidence="4">Long-chain-fatty-acid--CoA ligase</fullName>
    </recommendedName>
</protein>
<dbReference type="GO" id="GO:0005324">
    <property type="term" value="F:long-chain fatty acid transmembrane transporter activity"/>
    <property type="evidence" value="ECO:0007669"/>
    <property type="project" value="TreeGrafter"/>
</dbReference>
<feature type="non-terminal residue" evidence="7">
    <location>
        <position position="1"/>
    </location>
</feature>
<dbReference type="SUPFAM" id="SSF56801">
    <property type="entry name" value="Acetyl-CoA synthetase-like"/>
    <property type="match status" value="1"/>
</dbReference>
<dbReference type="InterPro" id="IPR042099">
    <property type="entry name" value="ANL_N_sf"/>
</dbReference>
<dbReference type="GO" id="GO:0004467">
    <property type="term" value="F:long-chain fatty acid-CoA ligase activity"/>
    <property type="evidence" value="ECO:0007669"/>
    <property type="project" value="TreeGrafter"/>
</dbReference>
<comment type="catalytic activity">
    <reaction evidence="5">
        <text>tetracosanoate + ATP + CoA = tetracosanoyl-CoA + AMP + diphosphate</text>
        <dbReference type="Rhea" id="RHEA:33639"/>
        <dbReference type="ChEBI" id="CHEBI:30616"/>
        <dbReference type="ChEBI" id="CHEBI:31014"/>
        <dbReference type="ChEBI" id="CHEBI:33019"/>
        <dbReference type="ChEBI" id="CHEBI:57287"/>
        <dbReference type="ChEBI" id="CHEBI:65052"/>
        <dbReference type="ChEBI" id="CHEBI:456215"/>
    </reaction>
    <physiologicalReaction direction="left-to-right" evidence="5">
        <dbReference type="Rhea" id="RHEA:33640"/>
    </physiologicalReaction>
</comment>
<dbReference type="EMBL" id="CATQJA010000400">
    <property type="protein sequence ID" value="CAJ0559944.1"/>
    <property type="molecule type" value="Genomic_DNA"/>
</dbReference>
<evidence type="ECO:0000256" key="5">
    <source>
        <dbReference type="ARBA" id="ARBA00048666"/>
    </source>
</evidence>
<sequence>MKDNKSIGEIWGEIVGRYGDKTAFIDIETGRTYSFRQFDVRVNRFANFYQARGLRAGDVVAIHMENSTDFVAAWLGAAKVGVVTAWINSNLRQEPLAHCVHTSKARAAITSASLQFALLDSISAGHLQMSPEQLWVIGRPKDAKSLDLAAQLDLQSTRRPAAIDKIDFKSVLCFIYTSGTTGLPKAAVMKHFRYYSMVSGAALAFGVRPSDRIYVSLPIYHTAAGILGVGQCLVRGSSCVIRKKFSASNFWMDCQTYECTASQYIGEICRYLLAQPKCAEEDNHRMRLMYGNGLRAEIWQKFVDRFGVRIGEVYGSTEGTSNLVNIDGH</sequence>
<feature type="domain" description="AMP-dependent synthetase/ligase" evidence="6">
    <location>
        <begin position="16"/>
        <end position="324"/>
    </location>
</feature>
<evidence type="ECO:0000313" key="7">
    <source>
        <dbReference type="EMBL" id="CAJ0559944.1"/>
    </source>
</evidence>
<evidence type="ECO:0000259" key="6">
    <source>
        <dbReference type="Pfam" id="PF00501"/>
    </source>
</evidence>
<organism evidence="7 8">
    <name type="scientific">Mesorhabditis spiculigera</name>
    <dbReference type="NCBI Taxonomy" id="96644"/>
    <lineage>
        <taxon>Eukaryota</taxon>
        <taxon>Metazoa</taxon>
        <taxon>Ecdysozoa</taxon>
        <taxon>Nematoda</taxon>
        <taxon>Chromadorea</taxon>
        <taxon>Rhabditida</taxon>
        <taxon>Rhabditina</taxon>
        <taxon>Rhabditomorpha</taxon>
        <taxon>Rhabditoidea</taxon>
        <taxon>Rhabditidae</taxon>
        <taxon>Mesorhabditinae</taxon>
        <taxon>Mesorhabditis</taxon>
    </lineage>
</organism>
<evidence type="ECO:0000256" key="1">
    <source>
        <dbReference type="ARBA" id="ARBA00006432"/>
    </source>
</evidence>
<evidence type="ECO:0000256" key="2">
    <source>
        <dbReference type="ARBA" id="ARBA00022598"/>
    </source>
</evidence>
<dbReference type="PANTHER" id="PTHR43107">
    <property type="entry name" value="LONG-CHAIN FATTY ACID TRANSPORT PROTEIN"/>
    <property type="match status" value="1"/>
</dbReference>
<accession>A0AA36FU82</accession>
<dbReference type="GO" id="GO:0005789">
    <property type="term" value="C:endoplasmic reticulum membrane"/>
    <property type="evidence" value="ECO:0007669"/>
    <property type="project" value="TreeGrafter"/>
</dbReference>
<dbReference type="AlphaFoldDB" id="A0AA36FU82"/>
<dbReference type="GO" id="GO:0005886">
    <property type="term" value="C:plasma membrane"/>
    <property type="evidence" value="ECO:0007669"/>
    <property type="project" value="TreeGrafter"/>
</dbReference>
<evidence type="ECO:0000313" key="8">
    <source>
        <dbReference type="Proteomes" id="UP001177023"/>
    </source>
</evidence>
<dbReference type="GO" id="GO:0044539">
    <property type="term" value="P:long-chain fatty acid import into cell"/>
    <property type="evidence" value="ECO:0007669"/>
    <property type="project" value="TreeGrafter"/>
</dbReference>
<dbReference type="Proteomes" id="UP001177023">
    <property type="component" value="Unassembled WGS sequence"/>
</dbReference>
<dbReference type="PROSITE" id="PS00455">
    <property type="entry name" value="AMP_BINDING"/>
    <property type="match status" value="1"/>
</dbReference>
<dbReference type="InterPro" id="IPR020845">
    <property type="entry name" value="AMP-binding_CS"/>
</dbReference>
<comment type="caution">
    <text evidence="7">The sequence shown here is derived from an EMBL/GenBank/DDBJ whole genome shotgun (WGS) entry which is preliminary data.</text>
</comment>
<dbReference type="Gene3D" id="3.40.50.12780">
    <property type="entry name" value="N-terminal domain of ligase-like"/>
    <property type="match status" value="1"/>
</dbReference>
<evidence type="ECO:0000256" key="4">
    <source>
        <dbReference type="ARBA" id="ARBA00041297"/>
    </source>
</evidence>
<keyword evidence="2" id="KW-0436">Ligase</keyword>
<dbReference type="InterPro" id="IPR000873">
    <property type="entry name" value="AMP-dep_synth/lig_dom"/>
</dbReference>
<reference evidence="7" key="1">
    <citation type="submission" date="2023-06" db="EMBL/GenBank/DDBJ databases">
        <authorList>
            <person name="Delattre M."/>
        </authorList>
    </citation>
    <scope>NUCLEOTIDE SEQUENCE</scope>
    <source>
        <strain evidence="7">AF72</strain>
    </source>
</reference>